<evidence type="ECO:0000313" key="4">
    <source>
        <dbReference type="Proteomes" id="UP000317369"/>
    </source>
</evidence>
<dbReference type="AlphaFoldDB" id="A0A517YXT6"/>
<dbReference type="Proteomes" id="UP000317369">
    <property type="component" value="Chromosome"/>
</dbReference>
<sequence>MPLSIEYKSRMCNEHRSCGAVFILVMLAILLIAAITFYVFNAGRHIQGRVETQNAADASAMAGGTEIARTFNTIAMNQVQTARVISAINVIDSLPQAIDYIITSPGEMKDGELTALDHVLKHEYGKRPLDPWYQNLLKRAHIGHGGSTQTVIPMLLEMDALYNGNSSYIPTLTFYNHPTRQGRGKLWESIYSMYQQNKAMVETIDDRVESAVDETTRQNIRSNRDAGAIMLPLINRVPIVKGNFNDYERPIKRGMLPGPDDPRLIKNDSLFEGLGVIDHRVDNRGPWDTLMGWRRTDLRTGEGDVRTLVRYRPPHRIMTNQEQEAAEKYWVYGPQEWLLDKLTHDDVTIEDRGALHRLDEKVLNFSSYKLDYLFPGANASPRIRSMYKPNWEVDLSIDNQRSNDNNGYSIRRYILEAQTHPWEFGESMYLVCEMKSRFANNKGNPNTQGITWNYIKRNNRPMPFLDYSDSFTRLPYSIPAEYIIEKDEWIDPITKVLKKAIIKAKYKTEANNFELGGDSEIGLEPKIIGRNPDGTYIYASQTVYWTTIFVYVGTDVHDIPEGKQPIRNPHAGFNRHDAGSPVPFDLNHELMRPRRESTDARLQFLNISYVDDQAEIWSEKFDRNRPYRKMVGLSQVRLFNNHSWDLWTQMWHAQLEPVQDYDQWVDLFNQGDVMDLSGKDSGEMYELGRYLESLKTMSDFGRH</sequence>
<keyword evidence="1" id="KW-1133">Transmembrane helix</keyword>
<feature type="domain" description="Putative Flp pilus-assembly TadG-like N-terminal" evidence="2">
    <location>
        <begin position="20"/>
        <end position="64"/>
    </location>
</feature>
<evidence type="ECO:0000256" key="1">
    <source>
        <dbReference type="SAM" id="Phobius"/>
    </source>
</evidence>
<dbReference type="InterPro" id="IPR028087">
    <property type="entry name" value="Tad_N"/>
</dbReference>
<dbReference type="Pfam" id="PF13400">
    <property type="entry name" value="Tad"/>
    <property type="match status" value="1"/>
</dbReference>
<dbReference type="EMBL" id="CP036425">
    <property type="protein sequence ID" value="QDU35042.1"/>
    <property type="molecule type" value="Genomic_DNA"/>
</dbReference>
<evidence type="ECO:0000313" key="3">
    <source>
        <dbReference type="EMBL" id="QDU35042.1"/>
    </source>
</evidence>
<proteinExistence type="predicted"/>
<protein>
    <recommendedName>
        <fullName evidence="2">Putative Flp pilus-assembly TadG-like N-terminal domain-containing protein</fullName>
    </recommendedName>
</protein>
<reference evidence="3 4" key="1">
    <citation type="submission" date="2019-02" db="EMBL/GenBank/DDBJ databases">
        <title>Deep-cultivation of Planctomycetes and their phenomic and genomic characterization uncovers novel biology.</title>
        <authorList>
            <person name="Wiegand S."/>
            <person name="Jogler M."/>
            <person name="Boedeker C."/>
            <person name="Pinto D."/>
            <person name="Vollmers J."/>
            <person name="Rivas-Marin E."/>
            <person name="Kohn T."/>
            <person name="Peeters S.H."/>
            <person name="Heuer A."/>
            <person name="Rast P."/>
            <person name="Oberbeckmann S."/>
            <person name="Bunk B."/>
            <person name="Jeske O."/>
            <person name="Meyerdierks A."/>
            <person name="Storesund J.E."/>
            <person name="Kallscheuer N."/>
            <person name="Luecker S."/>
            <person name="Lage O.M."/>
            <person name="Pohl T."/>
            <person name="Merkel B.J."/>
            <person name="Hornburger P."/>
            <person name="Mueller R.-W."/>
            <person name="Bruemmer F."/>
            <person name="Labrenz M."/>
            <person name="Spormann A.M."/>
            <person name="Op den Camp H."/>
            <person name="Overmann J."/>
            <person name="Amann R."/>
            <person name="Jetten M.S.M."/>
            <person name="Mascher T."/>
            <person name="Medema M.H."/>
            <person name="Devos D.P."/>
            <person name="Kaster A.-K."/>
            <person name="Ovreas L."/>
            <person name="Rohde M."/>
            <person name="Galperin M.Y."/>
            <person name="Jogler C."/>
        </authorList>
    </citation>
    <scope>NUCLEOTIDE SEQUENCE [LARGE SCALE GENOMIC DNA]</scope>
    <source>
        <strain evidence="3 4">KS4</strain>
    </source>
</reference>
<evidence type="ECO:0000259" key="2">
    <source>
        <dbReference type="Pfam" id="PF13400"/>
    </source>
</evidence>
<keyword evidence="1" id="KW-0812">Transmembrane</keyword>
<name>A0A517YXT6_9BACT</name>
<accession>A0A517YXT6</accession>
<gene>
    <name evidence="3" type="ORF">KS4_31190</name>
</gene>
<keyword evidence="1" id="KW-0472">Membrane</keyword>
<keyword evidence="4" id="KW-1185">Reference proteome</keyword>
<dbReference type="KEGG" id="pcor:KS4_31190"/>
<feature type="transmembrane region" description="Helical" evidence="1">
    <location>
        <begin position="21"/>
        <end position="40"/>
    </location>
</feature>
<organism evidence="3 4">
    <name type="scientific">Poriferisphaera corsica</name>
    <dbReference type="NCBI Taxonomy" id="2528020"/>
    <lineage>
        <taxon>Bacteria</taxon>
        <taxon>Pseudomonadati</taxon>
        <taxon>Planctomycetota</taxon>
        <taxon>Phycisphaerae</taxon>
        <taxon>Phycisphaerales</taxon>
        <taxon>Phycisphaeraceae</taxon>
        <taxon>Poriferisphaera</taxon>
    </lineage>
</organism>